<protein>
    <recommendedName>
        <fullName evidence="6">Sister chromatid cohesion protein</fullName>
    </recommendedName>
</protein>
<evidence type="ECO:0000256" key="1">
    <source>
        <dbReference type="ARBA" id="ARBA00004123"/>
    </source>
</evidence>
<feature type="compositionally biased region" description="Low complexity" evidence="7">
    <location>
        <begin position="115"/>
        <end position="131"/>
    </location>
</feature>
<keyword evidence="3 6" id="KW-0677">Repeat</keyword>
<feature type="compositionally biased region" description="Polar residues" evidence="7">
    <location>
        <begin position="800"/>
        <end position="819"/>
    </location>
</feature>
<dbReference type="InterPro" id="IPR011989">
    <property type="entry name" value="ARM-like"/>
</dbReference>
<feature type="compositionally biased region" description="Polar residues" evidence="7">
    <location>
        <begin position="166"/>
        <end position="188"/>
    </location>
</feature>
<reference evidence="9 10" key="1">
    <citation type="journal article" date="2019" name="Fungal Biol. Biotechnol.">
        <title>Draft genome sequence of fastidious pathogen Ceratobasidium theobromae, which causes vascular-streak dieback in Theobroma cacao.</title>
        <authorList>
            <person name="Ali S.S."/>
            <person name="Asman A."/>
            <person name="Shao J."/>
            <person name="Firmansyah A.P."/>
            <person name="Susilo A.W."/>
            <person name="Rosmana A."/>
            <person name="McMahon P."/>
            <person name="Junaid M."/>
            <person name="Guest D."/>
            <person name="Kheng T.Y."/>
            <person name="Meinhardt L.W."/>
            <person name="Bailey B.A."/>
        </authorList>
    </citation>
    <scope>NUCLEOTIDE SEQUENCE [LARGE SCALE GENOMIC DNA]</scope>
    <source>
        <strain evidence="9 10">CT2</strain>
    </source>
</reference>
<dbReference type="GO" id="GO:0010468">
    <property type="term" value="P:regulation of gene expression"/>
    <property type="evidence" value="ECO:0007669"/>
    <property type="project" value="InterPro"/>
</dbReference>
<dbReference type="GO" id="GO:0034087">
    <property type="term" value="P:establishment of mitotic sister chromatid cohesion"/>
    <property type="evidence" value="ECO:0007669"/>
    <property type="project" value="TreeGrafter"/>
</dbReference>
<proteinExistence type="inferred from homology"/>
<evidence type="ECO:0000256" key="4">
    <source>
        <dbReference type="ARBA" id="ARBA00023242"/>
    </source>
</evidence>
<feature type="compositionally biased region" description="Low complexity" evidence="7">
    <location>
        <begin position="261"/>
        <end position="290"/>
    </location>
</feature>
<keyword evidence="4 6" id="KW-0539">Nucleus</keyword>
<feature type="region of interest" description="Disordered" evidence="7">
    <location>
        <begin position="319"/>
        <end position="344"/>
    </location>
</feature>
<evidence type="ECO:0000313" key="10">
    <source>
        <dbReference type="Proteomes" id="UP000383932"/>
    </source>
</evidence>
<dbReference type="PANTHER" id="PTHR21704">
    <property type="entry name" value="NIPPED-B-LIKE PROTEIN DELANGIN SCC2-RELATED"/>
    <property type="match status" value="1"/>
</dbReference>
<keyword evidence="5 6" id="KW-0131">Cell cycle</keyword>
<dbReference type="Pfam" id="PF12830">
    <property type="entry name" value="Nipped-B_C"/>
    <property type="match status" value="1"/>
</dbReference>
<feature type="region of interest" description="Disordered" evidence="7">
    <location>
        <begin position="435"/>
        <end position="511"/>
    </location>
</feature>
<feature type="compositionally biased region" description="Basic and acidic residues" evidence="7">
    <location>
        <begin position="467"/>
        <end position="478"/>
    </location>
</feature>
<evidence type="ECO:0000256" key="2">
    <source>
        <dbReference type="ARBA" id="ARBA00009252"/>
    </source>
</evidence>
<dbReference type="InterPro" id="IPR016024">
    <property type="entry name" value="ARM-type_fold"/>
</dbReference>
<feature type="compositionally biased region" description="Basic residues" evidence="7">
    <location>
        <begin position="1259"/>
        <end position="1268"/>
    </location>
</feature>
<feature type="compositionally biased region" description="Low complexity" evidence="7">
    <location>
        <begin position="392"/>
        <end position="401"/>
    </location>
</feature>
<evidence type="ECO:0000256" key="3">
    <source>
        <dbReference type="ARBA" id="ARBA00022737"/>
    </source>
</evidence>
<feature type="compositionally biased region" description="Low complexity" evidence="7">
    <location>
        <begin position="938"/>
        <end position="948"/>
    </location>
</feature>
<gene>
    <name evidence="9" type="ORF">CTheo_3732</name>
</gene>
<name>A0A5N5QLZ8_9AGAM</name>
<dbReference type="CDD" id="cd23958">
    <property type="entry name" value="SCC2"/>
    <property type="match status" value="1"/>
</dbReference>
<sequence length="2654" mass="290411">MDPSRATPLVASASASDPQALMAAYPFASSTPSAHARHLSSLSGASSIPSFVMHGQQQYHADPNARQYAARALEMEVQQSAYQGYIPPARWSRSEYTAPVDMYSQYSRGGQYGNAHPAPAQQQQQQPEHQQGTQLADPRPSNPPSSYPYSSDASLQRSQAHRYAPENQTLPDSSLDQSASHSQFNLTPQSQSYSHQQYSSQFSSAPSASNSDSTGFSRNQARPPQQGHSGAYPRQRQASYSADETNSYGANPRYPSQPDDTTSYNPSTPTSSSFAQPQSSASYPSQPQSTGNTHSRTGQPDSIASSFLAPLASHQFAPRLSQPVSALPRRSSDTRTPYSADTRHNYGLEARGVYSTDGRYMYSADAQGHSIGPSRSHHGGLRAPSAQPPYPLQQQQRSVSLGQQLSGLRQDVALRQGYSQDVGASVAPREQPQFVHGAQAQPGQQQSTDQYEYNGQSQAAPSNRASEAQHGRSADGHHGQYTNGYRGQKQAYDAHSQVEHAHQMQQHRMGDATQSGMFSQTQFSNQVPHLSRNAKLTQPAQRVPHEQERQALYAQHSGAHPQSQHQYSKPPSQVQTPARPEQAPQASYPTQAQLSQGVARRVSQSGGALPSQHAYSMYPHPQMQAQMQPPALSDSRQHLAQAAHVQQSTAPVSDHHPPALQPQHHQHMHGHSHPPQAQVQAQHVSGAQPASQSPQVTQSRLLTQPVPTASDAPPRVPPRDIYAPLAGRPLRGRGLGRPLYHGPPRVLQGGPQRVLALPQPPQPQLQQAAHPMEQTRRPMQDAHPRQFPNLPSQPRVGVPSASQQPLGRVQDQPQRQPSSLDAGHQAQGAPQEAGAVARPPDSTGDISMEDVSQMPQPPQPSNASEYRAIIQDANAALPDTPPPPYEPLVKDRSKVSQGPMSTGQARGQEVNGYAAQLQQLSLRSQQSTPQPPEGLNTQQSSQAQAIPQRPAPPRPQIPKQDAPPKHTAADSAAHFEAFLSAGASTRVDKPKVAAIPPSNPATAQPRHPPGKISSSSTSSTRPRLSPVVELSQRSAFLTPHKDKKWREPMRDASSDTPKRLDTSSPDSITLSPMKRKRELDADLAPKTVKRMMTMSIENTRTPSSLSRTYDATMRTPGSSGGSRMKLVVEMPSRKVPSTTAPMGMSTGKRDPHLEKLCALIDDIIEAEDGLDPEAAAEHGGPAEWFSAKTTDWSAPLLAPSVLGRLTQLAGRRGTRLTEVDPTNMARILKILGRSVAKGEDIDPFNSSIGSAGPGAALKAKSKGKKKGKGNAEEEMEVEETKEEVELSEEDFEKLSGILEVGKEAVAAADCVLALLSAEKLPKQIYSEDLITSCLTAIKSLLSSIIYPYVETTSDVHGHSPPLLLHVAQNHSASAFEHRKLLGDIFRTLNAVFPRITALASHGISETMVIQAVFIGIGPFFVVEVTSEKGSKSSAADKKNGRIQVLEALGGLTSMRGLRLAALGLVRELFAGYESQRAWIVEEILGSLIKLPDMKLKAGQFQLRDGATIHVVSALLFQLVQTSAHDVRIHAQKLARKRREAIADAKVASFVENGKTPLLDEHDREEIHLYLNGLESATKTAKTIVLFLTQRSGKNKNTKSANEAEYRNIFDNLIQDLLVVLNWPEWPAANLLMSIVCKFMLSSLEDVKSSSDTAAKNMALDHLGEIATRLRETHLTMQLPFETIVRPLDEIVASCDLKALDDLILAHSDVYAHLTKRSSDDQAYDSARELTAAAWAQELATCLRQCDSILSKTEDDDEMSDAADAKLAQLASKIKSALRSVWNEGTNDMFDLGTDAEIKRVDDLAERFGGTQSLRNAFEPILSSIILALDAPAVFMRTKALRALGLIVTKDPSILKQANVRRAIESHLMDSSPAVRDAAVELIGKYLVLSPELVNDYYSQIANRIADTGLAVRKRVIKLLKSLYSLTDNHQRRVDICTKLVLRLFDEDDGIKDLAINSIEELWFSDAIESGSGKRGTNRENGAGYMTSKISVIMGVNANFRDRHSPLEDMLHEIITRKGDKDSGSIVQRYIDICDALTDSLVDAQEIPGFSIVNCIRTVHVFTAAHPTVMSTRKAVVLLPYLKSGSTADDHAIADYLLKIFRSCIPRMPTGTSKFGTELQQTLEPMVIKPSGTAGVAALPETVACLCAVVHHITHDYQRLVALLRSCNARLVQILNKSQPAPQDFATLTILALIVSLLGEHSDFDKIREEQPTLKASIDSIKEGSISEYIYGLIHKLYRRFNDQQLRGRLLQCFLFRAHPSLLTHEDSAEMMDAIFASPQEEAQARLLKIMQDFLLSEASKHSHTTNNNKPKKGGAVNMDELIGNTDGFAESGVSSAIIQRYLTQILASALSPNRHIQAPAVDILSFTVRQGLAHPLQCFPIIVALETSHDGSLSSRASNLHTLLHNKHASLLNSRYLESVGRSLEYQKQMQPGSWKGHRLSPHPTALLHRWYSLVREKRQPKLDFLKSFLRVFDVDVAVLACSQDQLDLVRFIAENMSAFDYKTQEEVLTVIRHLTHVLSVAGMHIVEILHQERRRREESGTAMDVDPPADASADGLARARVVTVISIILVLKSHLKHLYGITEEKASRWVPGKKSATGDKPATARHDKPISWDRVTFAARAGKSANDVHVQEEQLLELWAEDGVTAEPDDFGD</sequence>
<dbReference type="GO" id="GO:0003682">
    <property type="term" value="F:chromatin binding"/>
    <property type="evidence" value="ECO:0007669"/>
    <property type="project" value="TreeGrafter"/>
</dbReference>
<feature type="compositionally biased region" description="Polar residues" evidence="7">
    <location>
        <begin position="677"/>
        <end position="707"/>
    </location>
</feature>
<evidence type="ECO:0000313" key="9">
    <source>
        <dbReference type="EMBL" id="KAB5592812.1"/>
    </source>
</evidence>
<dbReference type="GO" id="GO:0071169">
    <property type="term" value="P:establishment of protein localization to chromatin"/>
    <property type="evidence" value="ECO:0007669"/>
    <property type="project" value="TreeGrafter"/>
</dbReference>
<dbReference type="PANTHER" id="PTHR21704:SF18">
    <property type="entry name" value="NIPPED-B-LIKE PROTEIN"/>
    <property type="match status" value="1"/>
</dbReference>
<feature type="compositionally biased region" description="Low complexity" evidence="7">
    <location>
        <begin position="736"/>
        <end position="757"/>
    </location>
</feature>
<feature type="compositionally biased region" description="Polar residues" evidence="7">
    <location>
        <begin position="214"/>
        <end position="228"/>
    </location>
</feature>
<feature type="compositionally biased region" description="Polar residues" evidence="7">
    <location>
        <begin position="1099"/>
        <end position="1109"/>
    </location>
</feature>
<feature type="compositionally biased region" description="Basic and acidic residues" evidence="7">
    <location>
        <begin position="1044"/>
        <end position="1061"/>
    </location>
</feature>
<feature type="compositionally biased region" description="Polar residues" evidence="7">
    <location>
        <begin position="441"/>
        <end position="466"/>
    </location>
</feature>
<keyword evidence="10" id="KW-1185">Reference proteome</keyword>
<dbReference type="Gene3D" id="1.25.10.10">
    <property type="entry name" value="Leucine-rich Repeat Variant"/>
    <property type="match status" value="1"/>
</dbReference>
<feature type="region of interest" description="Disordered" evidence="7">
    <location>
        <begin position="365"/>
        <end position="401"/>
    </location>
</feature>
<feature type="compositionally biased region" description="Low complexity" evidence="7">
    <location>
        <begin position="619"/>
        <end position="631"/>
    </location>
</feature>
<feature type="compositionally biased region" description="Polar residues" evidence="7">
    <location>
        <begin position="584"/>
        <end position="606"/>
    </location>
</feature>
<feature type="region of interest" description="Disordered" evidence="7">
    <location>
        <begin position="1252"/>
        <end position="1285"/>
    </location>
</feature>
<comment type="similarity">
    <text evidence="2 6">Belongs to the SCC2/Nipped-B family.</text>
</comment>
<feature type="compositionally biased region" description="Polar residues" evidence="7">
    <location>
        <begin position="560"/>
        <end position="576"/>
    </location>
</feature>
<comment type="caution">
    <text evidence="9">The sequence shown here is derived from an EMBL/GenBank/DDBJ whole genome shotgun (WGS) entry which is preliminary data.</text>
</comment>
<feature type="compositionally biased region" description="Polar residues" evidence="7">
    <location>
        <begin position="895"/>
        <end position="905"/>
    </location>
</feature>
<dbReference type="Pfam" id="PF12765">
    <property type="entry name" value="Cohesin_HEAT"/>
    <property type="match status" value="1"/>
</dbReference>
<dbReference type="GO" id="GO:0061775">
    <property type="term" value="F:cohesin loader activity"/>
    <property type="evidence" value="ECO:0007669"/>
    <property type="project" value="InterPro"/>
</dbReference>
<dbReference type="EMBL" id="SSOP01000053">
    <property type="protein sequence ID" value="KAB5592812.1"/>
    <property type="molecule type" value="Genomic_DNA"/>
</dbReference>
<dbReference type="GO" id="GO:0140588">
    <property type="term" value="P:chromatin looping"/>
    <property type="evidence" value="ECO:0007669"/>
    <property type="project" value="InterPro"/>
</dbReference>
<feature type="compositionally biased region" description="Low complexity" evidence="7">
    <location>
        <begin position="916"/>
        <end position="928"/>
    </location>
</feature>
<dbReference type="GO" id="GO:0090694">
    <property type="term" value="C:Scc2-Scc4 cohesin loading complex"/>
    <property type="evidence" value="ECO:0007669"/>
    <property type="project" value="TreeGrafter"/>
</dbReference>
<dbReference type="InterPro" id="IPR026003">
    <property type="entry name" value="Cohesin_HEAT"/>
</dbReference>
<feature type="compositionally biased region" description="Low complexity" evidence="7">
    <location>
        <begin position="189"/>
        <end position="213"/>
    </location>
</feature>
<dbReference type="Proteomes" id="UP000383932">
    <property type="component" value="Unassembled WGS sequence"/>
</dbReference>
<comment type="subcellular location">
    <subcellularLocation>
        <location evidence="1 6">Nucleus</location>
    </subcellularLocation>
</comment>
<accession>A0A5N5QLZ8</accession>
<evidence type="ECO:0000256" key="7">
    <source>
        <dbReference type="SAM" id="MobiDB-lite"/>
    </source>
</evidence>
<dbReference type="OrthoDB" id="418242at2759"/>
<feature type="compositionally biased region" description="Low complexity" evidence="7">
    <location>
        <begin position="1013"/>
        <end position="1026"/>
    </location>
</feature>
<feature type="domain" description="Sister chromatid cohesion C-terminal" evidence="8">
    <location>
        <begin position="2334"/>
        <end position="2518"/>
    </location>
</feature>
<evidence type="ECO:0000256" key="6">
    <source>
        <dbReference type="RuleBase" id="RU364107"/>
    </source>
</evidence>
<feature type="compositionally biased region" description="Polar residues" evidence="7">
    <location>
        <begin position="236"/>
        <end position="249"/>
    </location>
</feature>
<feature type="region of interest" description="Disordered" evidence="7">
    <location>
        <begin position="107"/>
        <end position="303"/>
    </location>
</feature>
<evidence type="ECO:0000259" key="8">
    <source>
        <dbReference type="Pfam" id="PF12830"/>
    </source>
</evidence>
<dbReference type="SUPFAM" id="SSF48371">
    <property type="entry name" value="ARM repeat"/>
    <property type="match status" value="1"/>
</dbReference>
<dbReference type="InterPro" id="IPR033031">
    <property type="entry name" value="Scc2/Nipped-B"/>
</dbReference>
<feature type="region of interest" description="Disordered" evidence="7">
    <location>
        <begin position="1099"/>
        <end position="1123"/>
    </location>
</feature>
<feature type="compositionally biased region" description="Polar residues" evidence="7">
    <location>
        <begin position="291"/>
        <end position="303"/>
    </location>
</feature>
<evidence type="ECO:0000256" key="5">
    <source>
        <dbReference type="ARBA" id="ARBA00023306"/>
    </source>
</evidence>
<feature type="region of interest" description="Disordered" evidence="7">
    <location>
        <begin position="554"/>
        <end position="1079"/>
    </location>
</feature>
<organism evidence="9 10">
    <name type="scientific">Ceratobasidium theobromae</name>
    <dbReference type="NCBI Taxonomy" id="1582974"/>
    <lineage>
        <taxon>Eukaryota</taxon>
        <taxon>Fungi</taxon>
        <taxon>Dikarya</taxon>
        <taxon>Basidiomycota</taxon>
        <taxon>Agaricomycotina</taxon>
        <taxon>Agaricomycetes</taxon>
        <taxon>Cantharellales</taxon>
        <taxon>Ceratobasidiaceae</taxon>
        <taxon>Ceratobasidium</taxon>
    </lineage>
</organism>
<dbReference type="InterPro" id="IPR024986">
    <property type="entry name" value="Nipped-B_C"/>
</dbReference>
<feature type="compositionally biased region" description="Basic and acidic residues" evidence="7">
    <location>
        <begin position="773"/>
        <end position="784"/>
    </location>
</feature>
<dbReference type="GO" id="GO:1990414">
    <property type="term" value="P:replication-born double-strand break repair via sister chromatid exchange"/>
    <property type="evidence" value="ECO:0007669"/>
    <property type="project" value="TreeGrafter"/>
</dbReference>
<feature type="compositionally biased region" description="Acidic residues" evidence="7">
    <location>
        <begin position="1272"/>
        <end position="1285"/>
    </location>
</feature>